<reference evidence="7" key="2">
    <citation type="submission" date="2021-12" db="EMBL/GenBank/DDBJ databases">
        <authorList>
            <person name="Veyrier F.J."/>
        </authorList>
    </citation>
    <scope>NUCLEOTIDE SEQUENCE</scope>
    <source>
        <strain evidence="7">1258/02</strain>
    </source>
</reference>
<keyword evidence="2" id="KW-0479">Metal-binding</keyword>
<dbReference type="PROSITE" id="PS51891">
    <property type="entry name" value="CENP_V_GFA"/>
    <property type="match status" value="1"/>
</dbReference>
<reference evidence="7" key="3">
    <citation type="journal article" date="2022" name="Res Sq">
        <title>Evolution of multicellular longitudinally dividing oral cavity symbionts (Neisseriaceae).</title>
        <authorList>
            <person name="Nyongesa S."/>
            <person name="Weber P."/>
            <person name="Bernet E."/>
            <person name="Pullido F."/>
            <person name="Nieckarz M."/>
            <person name="Delaby M."/>
            <person name="Nieves C."/>
            <person name="Viehboeck T."/>
            <person name="Krause N."/>
            <person name="Rivera-Millot A."/>
            <person name="Nakamura A."/>
            <person name="Vischer N."/>
            <person name="VanNieuwenhze M."/>
            <person name="Brun Y."/>
            <person name="Cava F."/>
            <person name="Bulgheresi S."/>
            <person name="Veyrier F."/>
        </authorList>
    </citation>
    <scope>NUCLEOTIDE SEQUENCE</scope>
    <source>
        <strain evidence="7">1258/02</strain>
    </source>
</reference>
<dbReference type="EMBL" id="CP091507">
    <property type="protein sequence ID" value="UOO78793.1"/>
    <property type="molecule type" value="Genomic_DNA"/>
</dbReference>
<gene>
    <name evidence="6" type="ORF">EV680_10199</name>
    <name evidence="7" type="ORF">LVJ78_08795</name>
</gene>
<dbReference type="KEGG" id="usu:LVJ78_08795"/>
<dbReference type="PANTHER" id="PTHR33337:SF40">
    <property type="entry name" value="CENP-V_GFA DOMAIN-CONTAINING PROTEIN-RELATED"/>
    <property type="match status" value="1"/>
</dbReference>
<dbReference type="Proteomes" id="UP000294721">
    <property type="component" value="Unassembled WGS sequence"/>
</dbReference>
<reference evidence="6 8" key="1">
    <citation type="submission" date="2019-03" db="EMBL/GenBank/DDBJ databases">
        <title>Genomic Encyclopedia of Type Strains, Phase IV (KMG-IV): sequencing the most valuable type-strain genomes for metagenomic binning, comparative biology and taxonomic classification.</title>
        <authorList>
            <person name="Goeker M."/>
        </authorList>
    </citation>
    <scope>NUCLEOTIDE SEQUENCE [LARGE SCALE GENOMIC DNA]</scope>
    <source>
        <strain evidence="6 8">DSM 17474</strain>
    </source>
</reference>
<proteinExistence type="inferred from homology"/>
<dbReference type="Gene3D" id="3.90.1590.10">
    <property type="entry name" value="glutathione-dependent formaldehyde- activating enzyme (gfa)"/>
    <property type="match status" value="1"/>
</dbReference>
<evidence type="ECO:0000256" key="4">
    <source>
        <dbReference type="ARBA" id="ARBA00023239"/>
    </source>
</evidence>
<evidence type="ECO:0000313" key="7">
    <source>
        <dbReference type="EMBL" id="UOO78793.1"/>
    </source>
</evidence>
<evidence type="ECO:0000313" key="6">
    <source>
        <dbReference type="EMBL" id="TCP10434.1"/>
    </source>
</evidence>
<dbReference type="GO" id="GO:0016846">
    <property type="term" value="F:carbon-sulfur lyase activity"/>
    <property type="evidence" value="ECO:0007669"/>
    <property type="project" value="InterPro"/>
</dbReference>
<dbReference type="EMBL" id="SLXE01000001">
    <property type="protein sequence ID" value="TCP10434.1"/>
    <property type="molecule type" value="Genomic_DNA"/>
</dbReference>
<comment type="similarity">
    <text evidence="1">Belongs to the Gfa family.</text>
</comment>
<sequence length="133" mass="14878">MPYPLLGGCLCGRIRYRVLHAPIDAGYCHCRLCQHSAGAPVQAWATVARGSFEYSQGKPAHFASGAHSRREFCRHCGTQLLFCSEAEPTTLDFTLASLDHPDRIAPAYHIWTGSKIRWLHINDDLPQYAQNQP</sequence>
<accession>A0AAE9GW46</accession>
<evidence type="ECO:0000313" key="9">
    <source>
        <dbReference type="Proteomes" id="UP000829756"/>
    </source>
</evidence>
<dbReference type="InterPro" id="IPR011057">
    <property type="entry name" value="Mss4-like_sf"/>
</dbReference>
<dbReference type="Proteomes" id="UP000829756">
    <property type="component" value="Chromosome"/>
</dbReference>
<name>A0AAE9GW46_9NEIS</name>
<dbReference type="InterPro" id="IPR006913">
    <property type="entry name" value="CENP-V/GFA"/>
</dbReference>
<dbReference type="AlphaFoldDB" id="A0AAE9GW46"/>
<organism evidence="7 9">
    <name type="scientific">Uruburuella suis</name>
    <dbReference type="NCBI Taxonomy" id="252130"/>
    <lineage>
        <taxon>Bacteria</taxon>
        <taxon>Pseudomonadati</taxon>
        <taxon>Pseudomonadota</taxon>
        <taxon>Betaproteobacteria</taxon>
        <taxon>Neisseriales</taxon>
        <taxon>Neisseriaceae</taxon>
        <taxon>Uruburuella</taxon>
    </lineage>
</organism>
<evidence type="ECO:0000313" key="8">
    <source>
        <dbReference type="Proteomes" id="UP000294721"/>
    </source>
</evidence>
<evidence type="ECO:0000256" key="1">
    <source>
        <dbReference type="ARBA" id="ARBA00005495"/>
    </source>
</evidence>
<dbReference type="GO" id="GO:0046872">
    <property type="term" value="F:metal ion binding"/>
    <property type="evidence" value="ECO:0007669"/>
    <property type="project" value="UniProtKB-KW"/>
</dbReference>
<dbReference type="SUPFAM" id="SSF51316">
    <property type="entry name" value="Mss4-like"/>
    <property type="match status" value="1"/>
</dbReference>
<evidence type="ECO:0000256" key="2">
    <source>
        <dbReference type="ARBA" id="ARBA00022723"/>
    </source>
</evidence>
<keyword evidence="4" id="KW-0456">Lyase</keyword>
<dbReference type="RefSeq" id="WP_132952080.1">
    <property type="nucleotide sequence ID" value="NZ_CP091507.1"/>
</dbReference>
<keyword evidence="8" id="KW-1185">Reference proteome</keyword>
<protein>
    <submittedName>
        <fullName evidence="7">GFA family protein</fullName>
    </submittedName>
</protein>
<evidence type="ECO:0000259" key="5">
    <source>
        <dbReference type="PROSITE" id="PS51891"/>
    </source>
</evidence>
<evidence type="ECO:0000256" key="3">
    <source>
        <dbReference type="ARBA" id="ARBA00022833"/>
    </source>
</evidence>
<dbReference type="Pfam" id="PF04828">
    <property type="entry name" value="GFA"/>
    <property type="match status" value="1"/>
</dbReference>
<dbReference type="PANTHER" id="PTHR33337">
    <property type="entry name" value="GFA DOMAIN-CONTAINING PROTEIN"/>
    <property type="match status" value="1"/>
</dbReference>
<feature type="domain" description="CENP-V/GFA" evidence="5">
    <location>
        <begin position="5"/>
        <end position="109"/>
    </location>
</feature>
<keyword evidence="3" id="KW-0862">Zinc</keyword>